<protein>
    <recommendedName>
        <fullName evidence="3">F-box associated domain-containing protein</fullName>
    </recommendedName>
</protein>
<evidence type="ECO:0000313" key="1">
    <source>
        <dbReference type="EMBL" id="KAG7629420.1"/>
    </source>
</evidence>
<accession>A0A8T2F478</accession>
<reference evidence="1 2" key="1">
    <citation type="submission" date="2020-12" db="EMBL/GenBank/DDBJ databases">
        <title>Concerted genomic and epigenomic changes stabilize Arabidopsis allopolyploids.</title>
        <authorList>
            <person name="Chen Z."/>
        </authorList>
    </citation>
    <scope>NUCLEOTIDE SEQUENCE [LARGE SCALE GENOMIC DNA]</scope>
    <source>
        <strain evidence="1">Allo738</strain>
        <tissue evidence="1">Leaf</tissue>
    </source>
</reference>
<dbReference type="AlphaFoldDB" id="A0A8T2F478"/>
<name>A0A8T2F478_9BRAS</name>
<keyword evidence="2" id="KW-1185">Reference proteome</keyword>
<evidence type="ECO:0000313" key="2">
    <source>
        <dbReference type="Proteomes" id="UP000694240"/>
    </source>
</evidence>
<dbReference type="EMBL" id="JAEFBK010000003">
    <property type="protein sequence ID" value="KAG7629420.1"/>
    <property type="molecule type" value="Genomic_DNA"/>
</dbReference>
<gene>
    <name evidence="1" type="ORF">ISN45_At03g055480</name>
</gene>
<sequence length="237" mass="27951">MMNRTIFQGEMSYIGSREFVTIRPFCVGFGKDIITKSYKVILMYSEKNHPHGYFDGFNIKAISLDNGKQRDAGWYVLDEHEICNEQTPVYANGSLFWWTTFTSWKYRIFSELPSQILACDLHTQNFRWVSIPECYTRYTRGVQMWSLNERLCLSDVLHRQCSELDVWSLQDSTQKWEQLFSFNILNIDRLDAKCWMLGLRAAHFRRIGEDQNQVSFDSLRTAIWYSPTMISPSNLLV</sequence>
<comment type="caution">
    <text evidence="1">The sequence shown here is derived from an EMBL/GenBank/DDBJ whole genome shotgun (WGS) entry which is preliminary data.</text>
</comment>
<evidence type="ECO:0008006" key="3">
    <source>
        <dbReference type="Google" id="ProtNLM"/>
    </source>
</evidence>
<dbReference type="Proteomes" id="UP000694240">
    <property type="component" value="Chromosome 3"/>
</dbReference>
<organism evidence="1 2">
    <name type="scientific">Arabidopsis thaliana x Arabidopsis arenosa</name>
    <dbReference type="NCBI Taxonomy" id="1240361"/>
    <lineage>
        <taxon>Eukaryota</taxon>
        <taxon>Viridiplantae</taxon>
        <taxon>Streptophyta</taxon>
        <taxon>Embryophyta</taxon>
        <taxon>Tracheophyta</taxon>
        <taxon>Spermatophyta</taxon>
        <taxon>Magnoliopsida</taxon>
        <taxon>eudicotyledons</taxon>
        <taxon>Gunneridae</taxon>
        <taxon>Pentapetalae</taxon>
        <taxon>rosids</taxon>
        <taxon>malvids</taxon>
        <taxon>Brassicales</taxon>
        <taxon>Brassicaceae</taxon>
        <taxon>Camelineae</taxon>
        <taxon>Arabidopsis</taxon>
    </lineage>
</organism>
<proteinExistence type="predicted"/>